<feature type="compositionally biased region" description="Basic and acidic residues" evidence="1">
    <location>
        <begin position="59"/>
        <end position="71"/>
    </location>
</feature>
<reference evidence="2" key="1">
    <citation type="submission" date="2020-08" db="EMBL/GenBank/DDBJ databases">
        <title>Plant Genome Project.</title>
        <authorList>
            <person name="Zhang R.-G."/>
        </authorList>
    </citation>
    <scope>NUCLEOTIDE SEQUENCE</scope>
    <source>
        <strain evidence="2">WSP0</strain>
        <tissue evidence="2">Leaf</tissue>
    </source>
</reference>
<evidence type="ECO:0000256" key="1">
    <source>
        <dbReference type="SAM" id="MobiDB-lite"/>
    </source>
</evidence>
<dbReference type="AlphaFoldDB" id="A0AAV6KE31"/>
<dbReference type="Proteomes" id="UP000823749">
    <property type="component" value="Chromosome 5"/>
</dbReference>
<feature type="region of interest" description="Disordered" evidence="1">
    <location>
        <begin position="1"/>
        <end position="71"/>
    </location>
</feature>
<accession>A0AAV6KE31</accession>
<dbReference type="EMBL" id="JACTNZ010000005">
    <property type="protein sequence ID" value="KAG5550452.1"/>
    <property type="molecule type" value="Genomic_DNA"/>
</dbReference>
<sequence length="71" mass="8087">MFHGEANNGEANKSYWKAITYRSHPQRSTNNREERKKGESKAAFHCCDPGPRTGQANRSFKDAPYTREAQA</sequence>
<organism evidence="2 3">
    <name type="scientific">Rhododendron griersonianum</name>
    <dbReference type="NCBI Taxonomy" id="479676"/>
    <lineage>
        <taxon>Eukaryota</taxon>
        <taxon>Viridiplantae</taxon>
        <taxon>Streptophyta</taxon>
        <taxon>Embryophyta</taxon>
        <taxon>Tracheophyta</taxon>
        <taxon>Spermatophyta</taxon>
        <taxon>Magnoliopsida</taxon>
        <taxon>eudicotyledons</taxon>
        <taxon>Gunneridae</taxon>
        <taxon>Pentapetalae</taxon>
        <taxon>asterids</taxon>
        <taxon>Ericales</taxon>
        <taxon>Ericaceae</taxon>
        <taxon>Ericoideae</taxon>
        <taxon>Rhodoreae</taxon>
        <taxon>Rhododendron</taxon>
    </lineage>
</organism>
<keyword evidence="3" id="KW-1185">Reference proteome</keyword>
<gene>
    <name evidence="2" type="ORF">RHGRI_015423</name>
</gene>
<comment type="caution">
    <text evidence="2">The sequence shown here is derived from an EMBL/GenBank/DDBJ whole genome shotgun (WGS) entry which is preliminary data.</text>
</comment>
<evidence type="ECO:0000313" key="3">
    <source>
        <dbReference type="Proteomes" id="UP000823749"/>
    </source>
</evidence>
<evidence type="ECO:0000313" key="2">
    <source>
        <dbReference type="EMBL" id="KAG5550452.1"/>
    </source>
</evidence>
<feature type="compositionally biased region" description="Basic and acidic residues" evidence="1">
    <location>
        <begin position="30"/>
        <end position="42"/>
    </location>
</feature>
<protein>
    <submittedName>
        <fullName evidence="2">Uncharacterized protein</fullName>
    </submittedName>
</protein>
<name>A0AAV6KE31_9ERIC</name>
<proteinExistence type="predicted"/>